<gene>
    <name evidence="3" type="ORF">JY500_21705</name>
</gene>
<dbReference type="Pfam" id="PF05899">
    <property type="entry name" value="Cupin_3"/>
    <property type="match status" value="1"/>
</dbReference>
<sequence>MPTLTHFADPLPTPTPDRPRPDRLIRGNPARLTWTLHESADGQTSAGIWACEPGAWRIAFPAGKEEYFHVLEGRIRIADTAGAAREFGPGDAGVIPAGFEGSFEVLEAVRKHFVVVDRDARK</sequence>
<dbReference type="CDD" id="cd02227">
    <property type="entry name" value="cupin_TM1112-like"/>
    <property type="match status" value="1"/>
</dbReference>
<protein>
    <submittedName>
        <fullName evidence="3">DUF861 domain-containing protein</fullName>
    </submittedName>
</protein>
<evidence type="ECO:0000259" key="2">
    <source>
        <dbReference type="Pfam" id="PF05899"/>
    </source>
</evidence>
<dbReference type="RefSeq" id="WP_206254593.1">
    <property type="nucleotide sequence ID" value="NZ_CP071060.1"/>
</dbReference>
<evidence type="ECO:0000313" key="3">
    <source>
        <dbReference type="EMBL" id="QSI77027.1"/>
    </source>
</evidence>
<proteinExistence type="predicted"/>
<name>A0ABX7MBZ8_9RHOO</name>
<dbReference type="InterPro" id="IPR011051">
    <property type="entry name" value="RmlC_Cupin_sf"/>
</dbReference>
<evidence type="ECO:0000313" key="4">
    <source>
        <dbReference type="Proteomes" id="UP000663570"/>
    </source>
</evidence>
<feature type="domain" description="(S)-ureidoglycine aminohydrolase cupin" evidence="2">
    <location>
        <begin position="39"/>
        <end position="113"/>
    </location>
</feature>
<feature type="region of interest" description="Disordered" evidence="1">
    <location>
        <begin position="1"/>
        <end position="24"/>
    </location>
</feature>
<dbReference type="Gene3D" id="2.60.120.10">
    <property type="entry name" value="Jelly Rolls"/>
    <property type="match status" value="1"/>
</dbReference>
<keyword evidence="4" id="KW-1185">Reference proteome</keyword>
<dbReference type="EMBL" id="CP071060">
    <property type="protein sequence ID" value="QSI77027.1"/>
    <property type="molecule type" value="Genomic_DNA"/>
</dbReference>
<evidence type="ECO:0000256" key="1">
    <source>
        <dbReference type="SAM" id="MobiDB-lite"/>
    </source>
</evidence>
<accession>A0ABX7MBZ8</accession>
<reference evidence="3 4" key="1">
    <citation type="submission" date="2021-02" db="EMBL/GenBank/DDBJ databases">
        <title>Niveibacterium changnyeongensis HC41.</title>
        <authorList>
            <person name="Kang M."/>
        </authorList>
    </citation>
    <scope>NUCLEOTIDE SEQUENCE [LARGE SCALE GENOMIC DNA]</scope>
    <source>
        <strain evidence="3 4">HC41</strain>
    </source>
</reference>
<dbReference type="InterPro" id="IPR008579">
    <property type="entry name" value="UGlyAH_Cupin_dom"/>
</dbReference>
<dbReference type="PANTHER" id="PTHR40943:SF1">
    <property type="entry name" value="CYTOPLASMIC PROTEIN"/>
    <property type="match status" value="1"/>
</dbReference>
<dbReference type="SUPFAM" id="SSF51182">
    <property type="entry name" value="RmlC-like cupins"/>
    <property type="match status" value="1"/>
</dbReference>
<dbReference type="InterPro" id="IPR014710">
    <property type="entry name" value="RmlC-like_jellyroll"/>
</dbReference>
<organism evidence="3 4">
    <name type="scientific">Niveibacterium microcysteis</name>
    <dbReference type="NCBI Taxonomy" id="2811415"/>
    <lineage>
        <taxon>Bacteria</taxon>
        <taxon>Pseudomonadati</taxon>
        <taxon>Pseudomonadota</taxon>
        <taxon>Betaproteobacteria</taxon>
        <taxon>Rhodocyclales</taxon>
        <taxon>Rhodocyclaceae</taxon>
        <taxon>Niveibacterium</taxon>
    </lineage>
</organism>
<dbReference type="Proteomes" id="UP000663570">
    <property type="component" value="Chromosome"/>
</dbReference>
<dbReference type="PANTHER" id="PTHR40943">
    <property type="entry name" value="CYTOPLASMIC PROTEIN-RELATED"/>
    <property type="match status" value="1"/>
</dbReference>